<gene>
    <name evidence="3" type="ORF">K469DRAFT_720220</name>
</gene>
<dbReference type="InterPro" id="IPR036864">
    <property type="entry name" value="Zn2-C6_fun-type_DNA-bd_sf"/>
</dbReference>
<evidence type="ECO:0000259" key="2">
    <source>
        <dbReference type="PROSITE" id="PS50048"/>
    </source>
</evidence>
<accession>A0A6A6EKE3</accession>
<dbReference type="GO" id="GO:0008270">
    <property type="term" value="F:zinc ion binding"/>
    <property type="evidence" value="ECO:0007669"/>
    <property type="project" value="InterPro"/>
</dbReference>
<dbReference type="InterPro" id="IPR053175">
    <property type="entry name" value="DHMBA_Reg_Transcription_Factor"/>
</dbReference>
<dbReference type="SMART" id="SM00066">
    <property type="entry name" value="GAL4"/>
    <property type="match status" value="1"/>
</dbReference>
<reference evidence="3" key="1">
    <citation type="journal article" date="2020" name="Stud. Mycol.">
        <title>101 Dothideomycetes genomes: a test case for predicting lifestyles and emergence of pathogens.</title>
        <authorList>
            <person name="Haridas S."/>
            <person name="Albert R."/>
            <person name="Binder M."/>
            <person name="Bloem J."/>
            <person name="Labutti K."/>
            <person name="Salamov A."/>
            <person name="Andreopoulos B."/>
            <person name="Baker S."/>
            <person name="Barry K."/>
            <person name="Bills G."/>
            <person name="Bluhm B."/>
            <person name="Cannon C."/>
            <person name="Castanera R."/>
            <person name="Culley D."/>
            <person name="Daum C."/>
            <person name="Ezra D."/>
            <person name="Gonzalez J."/>
            <person name="Henrissat B."/>
            <person name="Kuo A."/>
            <person name="Liang C."/>
            <person name="Lipzen A."/>
            <person name="Lutzoni F."/>
            <person name="Magnuson J."/>
            <person name="Mondo S."/>
            <person name="Nolan M."/>
            <person name="Ohm R."/>
            <person name="Pangilinan J."/>
            <person name="Park H.-J."/>
            <person name="Ramirez L."/>
            <person name="Alfaro M."/>
            <person name="Sun H."/>
            <person name="Tritt A."/>
            <person name="Yoshinaga Y."/>
            <person name="Zwiers L.-H."/>
            <person name="Turgeon B."/>
            <person name="Goodwin S."/>
            <person name="Spatafora J."/>
            <person name="Crous P."/>
            <person name="Grigoriev I."/>
        </authorList>
    </citation>
    <scope>NUCLEOTIDE SEQUENCE</scope>
    <source>
        <strain evidence="3">CBS 207.26</strain>
    </source>
</reference>
<dbReference type="Proteomes" id="UP000800200">
    <property type="component" value="Unassembled WGS sequence"/>
</dbReference>
<dbReference type="EMBL" id="ML994617">
    <property type="protein sequence ID" value="KAF2191228.1"/>
    <property type="molecule type" value="Genomic_DNA"/>
</dbReference>
<organism evidence="3 4">
    <name type="scientific">Zopfia rhizophila CBS 207.26</name>
    <dbReference type="NCBI Taxonomy" id="1314779"/>
    <lineage>
        <taxon>Eukaryota</taxon>
        <taxon>Fungi</taxon>
        <taxon>Dikarya</taxon>
        <taxon>Ascomycota</taxon>
        <taxon>Pezizomycotina</taxon>
        <taxon>Dothideomycetes</taxon>
        <taxon>Dothideomycetes incertae sedis</taxon>
        <taxon>Zopfiaceae</taxon>
        <taxon>Zopfia</taxon>
    </lineage>
</organism>
<dbReference type="SUPFAM" id="SSF57701">
    <property type="entry name" value="Zn2/Cys6 DNA-binding domain"/>
    <property type="match status" value="1"/>
</dbReference>
<sequence>MVYYGVVSKGCQRCRQRKIKCDQRRPACLKCEKSKTQCLGYRNLADVMFRDESERIIRKAGIFRGDRQAEQPKPLLILDAVSTLVTSPTFPERLVSLPASDSNALFPLSIPSALSQSINEIGAHFFFANYLFDGPPYASNNRAWLTQTYCEDRHNHALRVAIEAVGMAGISNMFHAPHVAVKSKEQYGRALAAINQALGDPVEMIADGTLMAVILLGLYETIAVESWDQFRSWTAHIKGATALLQLRGQEQFSRERGVQLYVQLRGQIMYACVQQDIPVPPALVQMNDTYKTSNTGERRSKICPGSIADMSFQLLNLRAAIKRGELTDSKTIRDAATEIDRDLDAWRADIPPSYWSYAAIDASNAPAGTNFNGKCHVYGNLWSAQVWNNWRAVRIVTNQIILQNEVRSSASQSARQSKVISLIRQLSTDICISTPSFTGSSRAVALIWTLFIVSQEELNDRSERSWAVEQLRNINASMGIRHARLLADFASQHLKVS</sequence>
<dbReference type="Gene3D" id="4.10.240.10">
    <property type="entry name" value="Zn(2)-C6 fungal-type DNA-binding domain"/>
    <property type="match status" value="1"/>
</dbReference>
<dbReference type="OrthoDB" id="5429770at2759"/>
<name>A0A6A6EKE3_9PEZI</name>
<keyword evidence="1" id="KW-0539">Nucleus</keyword>
<dbReference type="PANTHER" id="PTHR38791">
    <property type="entry name" value="ZN(II)2CYS6 TRANSCRIPTION FACTOR (EUROFUNG)-RELATED-RELATED"/>
    <property type="match status" value="1"/>
</dbReference>
<dbReference type="InterPro" id="IPR001138">
    <property type="entry name" value="Zn2Cys6_DnaBD"/>
</dbReference>
<dbReference type="CDD" id="cd00067">
    <property type="entry name" value="GAL4"/>
    <property type="match status" value="1"/>
</dbReference>
<feature type="domain" description="Zn(2)-C6 fungal-type" evidence="2">
    <location>
        <begin position="10"/>
        <end position="38"/>
    </location>
</feature>
<dbReference type="PROSITE" id="PS50048">
    <property type="entry name" value="ZN2_CY6_FUNGAL_2"/>
    <property type="match status" value="1"/>
</dbReference>
<dbReference type="AlphaFoldDB" id="A0A6A6EKE3"/>
<dbReference type="GO" id="GO:0000981">
    <property type="term" value="F:DNA-binding transcription factor activity, RNA polymerase II-specific"/>
    <property type="evidence" value="ECO:0007669"/>
    <property type="project" value="InterPro"/>
</dbReference>
<protein>
    <recommendedName>
        <fullName evidence="2">Zn(2)-C6 fungal-type domain-containing protein</fullName>
    </recommendedName>
</protein>
<evidence type="ECO:0000313" key="3">
    <source>
        <dbReference type="EMBL" id="KAF2191228.1"/>
    </source>
</evidence>
<dbReference type="Pfam" id="PF00172">
    <property type="entry name" value="Zn_clus"/>
    <property type="match status" value="1"/>
</dbReference>
<evidence type="ECO:0000313" key="4">
    <source>
        <dbReference type="Proteomes" id="UP000800200"/>
    </source>
</evidence>
<dbReference type="PANTHER" id="PTHR38791:SF5">
    <property type="entry name" value="TRANSCRIPTION FACTOR DBAG-RELATED"/>
    <property type="match status" value="1"/>
</dbReference>
<keyword evidence="4" id="KW-1185">Reference proteome</keyword>
<evidence type="ECO:0000256" key="1">
    <source>
        <dbReference type="ARBA" id="ARBA00023242"/>
    </source>
</evidence>
<dbReference type="PROSITE" id="PS00463">
    <property type="entry name" value="ZN2_CY6_FUNGAL_1"/>
    <property type="match status" value="1"/>
</dbReference>
<dbReference type="InterPro" id="IPR021858">
    <property type="entry name" value="Fun_TF"/>
</dbReference>
<proteinExistence type="predicted"/>
<dbReference type="Pfam" id="PF11951">
    <property type="entry name" value="Fungal_trans_2"/>
    <property type="match status" value="1"/>
</dbReference>